<accession>A0A9W8LR54</accession>
<proteinExistence type="predicted"/>
<evidence type="ECO:0000313" key="2">
    <source>
        <dbReference type="EMBL" id="KAJ2793656.1"/>
    </source>
</evidence>
<feature type="compositionally biased region" description="Low complexity" evidence="1">
    <location>
        <begin position="167"/>
        <end position="181"/>
    </location>
</feature>
<dbReference type="AlphaFoldDB" id="A0A9W8LR54"/>
<feature type="non-terminal residue" evidence="2">
    <location>
        <position position="567"/>
    </location>
</feature>
<feature type="non-terminal residue" evidence="2">
    <location>
        <position position="1"/>
    </location>
</feature>
<evidence type="ECO:0000256" key="1">
    <source>
        <dbReference type="SAM" id="MobiDB-lite"/>
    </source>
</evidence>
<reference evidence="2" key="1">
    <citation type="submission" date="2022-07" db="EMBL/GenBank/DDBJ databases">
        <title>Phylogenomic reconstructions and comparative analyses of Kickxellomycotina fungi.</title>
        <authorList>
            <person name="Reynolds N.K."/>
            <person name="Stajich J.E."/>
            <person name="Barry K."/>
            <person name="Grigoriev I.V."/>
            <person name="Crous P."/>
            <person name="Smith M.E."/>
        </authorList>
    </citation>
    <scope>NUCLEOTIDE SEQUENCE</scope>
    <source>
        <strain evidence="2">NRRL 1565</strain>
    </source>
</reference>
<gene>
    <name evidence="2" type="ORF">H4R20_006477</name>
</gene>
<dbReference type="EMBL" id="JANBUO010002820">
    <property type="protein sequence ID" value="KAJ2793656.1"/>
    <property type="molecule type" value="Genomic_DNA"/>
</dbReference>
<sequence length="567" mass="62188">TNIQSPQSNASPNPLLGPADVGTFAPFPTSAFASLNLASTLDSQGALQNTTSALQAAGISELFSAAAVTPTSYDANNVAAYGGMRPVPSALPAAMTVDPSAQPFRSLSSAGDPKPGSLPRHHTIPLSQGQQALLALGPAPGGTHPANSGEARNNANLQAQGSSLVTSNASQSNTSAAYSSNPADAQPPRMPALNMSALSEARLKQSPIPTPSSAQSTSSPADFLTNSNALHRDSPRVPRMSSRISTPASPSSSGASIAQMNNDVIPQMLKDAVVEHPELGSAELIYNLMITHVVHDCSRIGIYNAHLFWMRVRQYKLPKFYLFSSIADASRSWTLSDELRMALPQNLDETCYALAIKHAPTDVSNPNVLAAIGLLVLSSYEFKSARFAQMVEHICLAYKVIIHIKFRGAPFPWRRAKKRVSPPDVDWNYQLLIRAYWRISAALYYSTEIFRLDAPDDREFLPEMPESDDYFIRHVFVPDESEEFGFRAVEAPYEICDTGRGDLTNIVCELVVRQYKIANRFNRVLRGEKACMWYINYMLEWDRQMLEWRDSLPSYLDCDLEVLARTT</sequence>
<keyword evidence="3" id="KW-1185">Reference proteome</keyword>
<protein>
    <recommendedName>
        <fullName evidence="4">Transcription factor domain-containing protein</fullName>
    </recommendedName>
</protein>
<feature type="region of interest" description="Disordered" evidence="1">
    <location>
        <begin position="101"/>
        <end position="123"/>
    </location>
</feature>
<feature type="compositionally biased region" description="Low complexity" evidence="1">
    <location>
        <begin position="205"/>
        <end position="221"/>
    </location>
</feature>
<evidence type="ECO:0008006" key="4">
    <source>
        <dbReference type="Google" id="ProtNLM"/>
    </source>
</evidence>
<name>A0A9W8LR54_9FUNG</name>
<dbReference type="OrthoDB" id="39175at2759"/>
<dbReference type="Proteomes" id="UP001140094">
    <property type="component" value="Unassembled WGS sequence"/>
</dbReference>
<organism evidence="2 3">
    <name type="scientific">Coemansia guatemalensis</name>
    <dbReference type="NCBI Taxonomy" id="2761395"/>
    <lineage>
        <taxon>Eukaryota</taxon>
        <taxon>Fungi</taxon>
        <taxon>Fungi incertae sedis</taxon>
        <taxon>Zoopagomycota</taxon>
        <taxon>Kickxellomycotina</taxon>
        <taxon>Kickxellomycetes</taxon>
        <taxon>Kickxellales</taxon>
        <taxon>Kickxellaceae</taxon>
        <taxon>Coemansia</taxon>
    </lineage>
</organism>
<evidence type="ECO:0000313" key="3">
    <source>
        <dbReference type="Proteomes" id="UP001140094"/>
    </source>
</evidence>
<feature type="compositionally biased region" description="Low complexity" evidence="1">
    <location>
        <begin position="241"/>
        <end position="257"/>
    </location>
</feature>
<comment type="caution">
    <text evidence="2">The sequence shown here is derived from an EMBL/GenBank/DDBJ whole genome shotgun (WGS) entry which is preliminary data.</text>
</comment>
<feature type="region of interest" description="Disordered" evidence="1">
    <location>
        <begin position="160"/>
        <end position="257"/>
    </location>
</feature>